<feature type="domain" description="DUF7344" evidence="1">
    <location>
        <begin position="8"/>
        <end position="86"/>
    </location>
</feature>
<sequence>MASLNTIFDLLSEKRRRYVLYYLEEQGESVPVDELVETVADWESSASGNDIPADKFREVEISLVHTDLPKTANVEFIEYDVNEKMVKINGTSPEFDTIINLAKIIEEPESEE</sequence>
<dbReference type="RefSeq" id="WP_076429517.1">
    <property type="nucleotide sequence ID" value="NZ_FTNO01000001.1"/>
</dbReference>
<organism evidence="2 3">
    <name type="scientific">Haladaptatus litoreus</name>
    <dbReference type="NCBI Taxonomy" id="553468"/>
    <lineage>
        <taxon>Archaea</taxon>
        <taxon>Methanobacteriati</taxon>
        <taxon>Methanobacteriota</taxon>
        <taxon>Stenosarchaea group</taxon>
        <taxon>Halobacteria</taxon>
        <taxon>Halobacteriales</taxon>
        <taxon>Haladaptataceae</taxon>
        <taxon>Haladaptatus</taxon>
    </lineage>
</organism>
<evidence type="ECO:0000259" key="1">
    <source>
        <dbReference type="Pfam" id="PF24035"/>
    </source>
</evidence>
<accession>A0A1N6YMB6</accession>
<dbReference type="EMBL" id="FTNO01000001">
    <property type="protein sequence ID" value="SIR15697.1"/>
    <property type="molecule type" value="Genomic_DNA"/>
</dbReference>
<evidence type="ECO:0000313" key="2">
    <source>
        <dbReference type="EMBL" id="SIR15697.1"/>
    </source>
</evidence>
<keyword evidence="3" id="KW-1185">Reference proteome</keyword>
<name>A0A1N6YMB6_9EURY</name>
<dbReference type="InterPro" id="IPR055768">
    <property type="entry name" value="DUF7344"/>
</dbReference>
<reference evidence="3" key="1">
    <citation type="submission" date="2017-01" db="EMBL/GenBank/DDBJ databases">
        <authorList>
            <person name="Varghese N."/>
            <person name="Submissions S."/>
        </authorList>
    </citation>
    <scope>NUCLEOTIDE SEQUENCE [LARGE SCALE GENOMIC DNA]</scope>
    <source>
        <strain evidence="3">CGMCC 1.7737</strain>
    </source>
</reference>
<dbReference type="OrthoDB" id="241828at2157"/>
<protein>
    <recommendedName>
        <fullName evidence="1">DUF7344 domain-containing protein</fullName>
    </recommendedName>
</protein>
<proteinExistence type="predicted"/>
<dbReference type="Pfam" id="PF24035">
    <property type="entry name" value="DUF7344"/>
    <property type="match status" value="1"/>
</dbReference>
<evidence type="ECO:0000313" key="3">
    <source>
        <dbReference type="Proteomes" id="UP000186914"/>
    </source>
</evidence>
<dbReference type="Proteomes" id="UP000186914">
    <property type="component" value="Unassembled WGS sequence"/>
</dbReference>
<gene>
    <name evidence="2" type="ORF">SAMN05421858_1634</name>
</gene>
<dbReference type="AlphaFoldDB" id="A0A1N6YMB6"/>